<gene>
    <name evidence="2" type="ORF">CHS0354_025488</name>
</gene>
<feature type="domain" description="Zer-1-like leucine-rich repeats region" evidence="1">
    <location>
        <begin position="187"/>
        <end position="288"/>
    </location>
</feature>
<dbReference type="PANTHER" id="PTHR12904:SF22">
    <property type="entry name" value="ZYG-11 FAMILY MEMBER B, CELL CYCLE REGULATOR"/>
    <property type="match status" value="1"/>
</dbReference>
<dbReference type="AlphaFoldDB" id="A0AAE0RRT7"/>
<reference evidence="2" key="2">
    <citation type="journal article" date="2021" name="Genome Biol. Evol.">
        <title>Developing a high-quality reference genome for a parasitic bivalve with doubly uniparental inheritance (Bivalvia: Unionida).</title>
        <authorList>
            <person name="Smith C.H."/>
        </authorList>
    </citation>
    <scope>NUCLEOTIDE SEQUENCE</scope>
    <source>
        <strain evidence="2">CHS0354</strain>
        <tissue evidence="2">Mantle</tissue>
    </source>
</reference>
<dbReference type="InterPro" id="IPR056845">
    <property type="entry name" value="LRR_Zer-1"/>
</dbReference>
<dbReference type="Pfam" id="PF25013">
    <property type="entry name" value="LRR_Zer-1"/>
    <property type="match status" value="1"/>
</dbReference>
<evidence type="ECO:0000259" key="1">
    <source>
        <dbReference type="Pfam" id="PF25013"/>
    </source>
</evidence>
<reference evidence="2" key="1">
    <citation type="journal article" date="2021" name="Genome Biol. Evol.">
        <title>A High-Quality Reference Genome for a Parasitic Bivalve with Doubly Uniparental Inheritance (Bivalvia: Unionida).</title>
        <authorList>
            <person name="Smith C.H."/>
        </authorList>
    </citation>
    <scope>NUCLEOTIDE SEQUENCE</scope>
    <source>
        <strain evidence="2">CHS0354</strain>
    </source>
</reference>
<proteinExistence type="predicted"/>
<reference evidence="2" key="3">
    <citation type="submission" date="2023-05" db="EMBL/GenBank/DDBJ databases">
        <authorList>
            <person name="Smith C.H."/>
        </authorList>
    </citation>
    <scope>NUCLEOTIDE SEQUENCE</scope>
    <source>
        <strain evidence="2">CHS0354</strain>
        <tissue evidence="2">Mantle</tissue>
    </source>
</reference>
<evidence type="ECO:0000313" key="2">
    <source>
        <dbReference type="EMBL" id="KAK3578394.1"/>
    </source>
</evidence>
<dbReference type="EMBL" id="JAEAOA010001516">
    <property type="protein sequence ID" value="KAK3578394.1"/>
    <property type="molecule type" value="Genomic_DNA"/>
</dbReference>
<dbReference type="InterPro" id="IPR032675">
    <property type="entry name" value="LRR_dom_sf"/>
</dbReference>
<accession>A0AAE0RRT7</accession>
<keyword evidence="3" id="KW-1185">Reference proteome</keyword>
<dbReference type="GO" id="GO:0031462">
    <property type="term" value="C:Cul2-RING ubiquitin ligase complex"/>
    <property type="evidence" value="ECO:0007669"/>
    <property type="project" value="TreeGrafter"/>
</dbReference>
<organism evidence="2 3">
    <name type="scientific">Potamilus streckersoni</name>
    <dbReference type="NCBI Taxonomy" id="2493646"/>
    <lineage>
        <taxon>Eukaryota</taxon>
        <taxon>Metazoa</taxon>
        <taxon>Spiralia</taxon>
        <taxon>Lophotrochozoa</taxon>
        <taxon>Mollusca</taxon>
        <taxon>Bivalvia</taxon>
        <taxon>Autobranchia</taxon>
        <taxon>Heteroconchia</taxon>
        <taxon>Palaeoheterodonta</taxon>
        <taxon>Unionida</taxon>
        <taxon>Unionoidea</taxon>
        <taxon>Unionidae</taxon>
        <taxon>Ambleminae</taxon>
        <taxon>Lampsilini</taxon>
        <taxon>Potamilus</taxon>
    </lineage>
</organism>
<name>A0AAE0RRT7_9BIVA</name>
<dbReference type="InterPro" id="IPR051341">
    <property type="entry name" value="Zyg-11_UBL_adapter"/>
</dbReference>
<evidence type="ECO:0000313" key="3">
    <source>
        <dbReference type="Proteomes" id="UP001195483"/>
    </source>
</evidence>
<dbReference type="Gene3D" id="3.80.10.10">
    <property type="entry name" value="Ribonuclease Inhibitor"/>
    <property type="match status" value="1"/>
</dbReference>
<dbReference type="Proteomes" id="UP001195483">
    <property type="component" value="Unassembled WGS sequence"/>
</dbReference>
<sequence length="297" mass="33980">MHSRKEYDMPMSLQECCLHYICENLDELCQEINPPHSSNLKLVFRNSDVFFNEALAEAFLKTLSDQGRLNDLALSLFDSHFMHLKSVWIKDAQLSPFGLKILKTQKISELEITGLRNVTVNDVLGSLGTWTLRNLKTLHMSKLKSLRDGVPNCLNTTDVAVNISCLRRLKCLNVSNTQLNLNGLEIIAEELPCLEILDISDTSIHDISPLRKCKDRLKYLSLYQLKIYTDIVPVLSELSELVYLDVSYDWNSNIETRINFDRFKFKVSNLLRRTQCLPNLSSLDISGNEGLDQPLLM</sequence>
<dbReference type="SUPFAM" id="SSF52047">
    <property type="entry name" value="RNI-like"/>
    <property type="match status" value="1"/>
</dbReference>
<protein>
    <recommendedName>
        <fullName evidence="1">Zer-1-like leucine-rich repeats region domain-containing protein</fullName>
    </recommendedName>
</protein>
<comment type="caution">
    <text evidence="2">The sequence shown here is derived from an EMBL/GenBank/DDBJ whole genome shotgun (WGS) entry which is preliminary data.</text>
</comment>
<dbReference type="PANTHER" id="PTHR12904">
    <property type="match status" value="1"/>
</dbReference>